<comment type="caution">
    <text evidence="1">The sequence shown here is derived from an EMBL/GenBank/DDBJ whole genome shotgun (WGS) entry which is preliminary data.</text>
</comment>
<sequence length="89" mass="10553">MENIVNQNAKLKVYTSNDKFIKCTPEMIHNILLLYTKNLEAIVRTERLVTVQLANYSSIKLNDLNVMIYESLEKLRYHDVAENYYRLNL</sequence>
<accession>A0A0R2AS78</accession>
<dbReference type="EMBL" id="AYYQ01000002">
    <property type="protein sequence ID" value="KRM69728.1"/>
    <property type="molecule type" value="Genomic_DNA"/>
</dbReference>
<gene>
    <name evidence="1" type="ORF">FD06_GL000901</name>
</gene>
<reference evidence="1 2" key="1">
    <citation type="journal article" date="2015" name="Genome Announc.">
        <title>Expanding the biotechnology potential of lactobacilli through comparative genomics of 213 strains and associated genera.</title>
        <authorList>
            <person name="Sun Z."/>
            <person name="Harris H.M."/>
            <person name="McCann A."/>
            <person name="Guo C."/>
            <person name="Argimon S."/>
            <person name="Zhang W."/>
            <person name="Yang X."/>
            <person name="Jeffery I.B."/>
            <person name="Cooney J.C."/>
            <person name="Kagawa T.F."/>
            <person name="Liu W."/>
            <person name="Song Y."/>
            <person name="Salvetti E."/>
            <person name="Wrobel A."/>
            <person name="Rasinkangas P."/>
            <person name="Parkhill J."/>
            <person name="Rea M.C."/>
            <person name="O'Sullivan O."/>
            <person name="Ritari J."/>
            <person name="Douillard F.P."/>
            <person name="Paul Ross R."/>
            <person name="Yang R."/>
            <person name="Briner A.E."/>
            <person name="Felis G.E."/>
            <person name="de Vos W.M."/>
            <person name="Barrangou R."/>
            <person name="Klaenhammer T.R."/>
            <person name="Caufield P.W."/>
            <person name="Cui Y."/>
            <person name="Zhang H."/>
            <person name="O'Toole P.W."/>
        </authorList>
    </citation>
    <scope>NUCLEOTIDE SEQUENCE [LARGE SCALE GENOMIC DNA]</scope>
    <source>
        <strain evidence="1 2">DSM 23829</strain>
    </source>
</reference>
<keyword evidence="2" id="KW-1185">Reference proteome</keyword>
<evidence type="ECO:0000313" key="1">
    <source>
        <dbReference type="EMBL" id="KRM69728.1"/>
    </source>
</evidence>
<evidence type="ECO:0008006" key="3">
    <source>
        <dbReference type="Google" id="ProtNLM"/>
    </source>
</evidence>
<dbReference type="OrthoDB" id="2298891at2"/>
<evidence type="ECO:0000313" key="2">
    <source>
        <dbReference type="Proteomes" id="UP000052012"/>
    </source>
</evidence>
<dbReference type="Proteomes" id="UP000052012">
    <property type="component" value="Unassembled WGS sequence"/>
</dbReference>
<name>A0A0R2AS78_9LACO</name>
<dbReference type="AlphaFoldDB" id="A0A0R2AS78"/>
<dbReference type="PATRIC" id="fig|1423781.4.peg.935"/>
<proteinExistence type="predicted"/>
<dbReference type="RefSeq" id="WP_056965613.1">
    <property type="nucleotide sequence ID" value="NZ_AYYQ01000002.1"/>
</dbReference>
<organism evidence="1 2">
    <name type="scientific">Apilactobacillus ozensis DSM 23829 = JCM 17196</name>
    <dbReference type="NCBI Taxonomy" id="1423781"/>
    <lineage>
        <taxon>Bacteria</taxon>
        <taxon>Bacillati</taxon>
        <taxon>Bacillota</taxon>
        <taxon>Bacilli</taxon>
        <taxon>Lactobacillales</taxon>
        <taxon>Lactobacillaceae</taxon>
        <taxon>Apilactobacillus</taxon>
    </lineage>
</organism>
<protein>
    <recommendedName>
        <fullName evidence="3">ATP-cone domain-containing protein</fullName>
    </recommendedName>
</protein>